<dbReference type="Proteomes" id="UP000663940">
    <property type="component" value="Chromosome"/>
</dbReference>
<keyword evidence="2" id="KW-1185">Reference proteome</keyword>
<evidence type="ECO:0000313" key="2">
    <source>
        <dbReference type="Proteomes" id="UP000663940"/>
    </source>
</evidence>
<organism evidence="1 2">
    <name type="scientific">Mucilaginibacter rubeus</name>
    <dbReference type="NCBI Taxonomy" id="2027860"/>
    <lineage>
        <taxon>Bacteria</taxon>
        <taxon>Pseudomonadati</taxon>
        <taxon>Bacteroidota</taxon>
        <taxon>Sphingobacteriia</taxon>
        <taxon>Sphingobacteriales</taxon>
        <taxon>Sphingobacteriaceae</taxon>
        <taxon>Mucilaginibacter</taxon>
    </lineage>
</organism>
<protein>
    <submittedName>
        <fullName evidence="1">Uncharacterized protein</fullName>
    </submittedName>
</protein>
<accession>A0ABX7UQD0</accession>
<gene>
    <name evidence="1" type="ORF">J3L21_16335</name>
</gene>
<sequence length="102" mass="11352">MKEIVHSSDGLQRREGAAAGIGYREQRAGITHPVTVGVKDVFARVHFVSEVVGYRLRYFRSAGVEAMNDYGFHGNGLIEAFEMFLVEPGLLPEFELAKICHV</sequence>
<dbReference type="RefSeq" id="WP_208057846.1">
    <property type="nucleotide sequence ID" value="NZ_CP071879.1"/>
</dbReference>
<proteinExistence type="predicted"/>
<dbReference type="EMBL" id="CP071880">
    <property type="protein sequence ID" value="QTE53462.1"/>
    <property type="molecule type" value="Genomic_DNA"/>
</dbReference>
<evidence type="ECO:0000313" key="1">
    <source>
        <dbReference type="EMBL" id="QTE53462.1"/>
    </source>
</evidence>
<reference evidence="1 2" key="1">
    <citation type="submission" date="2021-03" db="EMBL/GenBank/DDBJ databases">
        <title>Mucilaginibacter strains isolated from gold and copper mining confer multi heavy-metal resistance.</title>
        <authorList>
            <person name="Li Y."/>
        </authorList>
    </citation>
    <scope>NUCLEOTIDE SEQUENCE [LARGE SCALE GENOMIC DNA]</scope>
    <source>
        <strain evidence="1 2">P2-4</strain>
    </source>
</reference>
<name>A0ABX7UQD0_9SPHI</name>